<keyword evidence="2" id="KW-1003">Cell membrane</keyword>
<feature type="transmembrane region" description="Helical" evidence="6">
    <location>
        <begin position="12"/>
        <end position="31"/>
    </location>
</feature>
<evidence type="ECO:0000256" key="6">
    <source>
        <dbReference type="SAM" id="Phobius"/>
    </source>
</evidence>
<evidence type="ECO:0000256" key="2">
    <source>
        <dbReference type="ARBA" id="ARBA00022475"/>
    </source>
</evidence>
<reference evidence="8 9" key="1">
    <citation type="submission" date="2017-03" db="EMBL/GenBank/DDBJ databases">
        <title>Genomic and clinical evidence uncovers the enterohepatic species Helicobacter valdiviensis as a potential human intestinal pathogen.</title>
        <authorList>
            <person name="Fresia P."/>
            <person name="Jara R."/>
            <person name="Sierra R."/>
            <person name="Ferres I."/>
            <person name="Greif G."/>
            <person name="Iraola G."/>
            <person name="Collado L."/>
        </authorList>
    </citation>
    <scope>NUCLEOTIDE SEQUENCE [LARGE SCALE GENOMIC DNA]</scope>
    <source>
        <strain evidence="8 9">WBE14</strain>
    </source>
</reference>
<evidence type="ECO:0000256" key="1">
    <source>
        <dbReference type="ARBA" id="ARBA00004651"/>
    </source>
</evidence>
<dbReference type="AlphaFoldDB" id="A0A2W6MVG6"/>
<proteinExistence type="predicted"/>
<keyword evidence="4 6" id="KW-1133">Transmembrane helix</keyword>
<evidence type="ECO:0000313" key="8">
    <source>
        <dbReference type="EMBL" id="PZT48417.1"/>
    </source>
</evidence>
<dbReference type="GO" id="GO:0005886">
    <property type="term" value="C:plasma membrane"/>
    <property type="evidence" value="ECO:0007669"/>
    <property type="project" value="UniProtKB-SubCell"/>
</dbReference>
<evidence type="ECO:0000256" key="5">
    <source>
        <dbReference type="ARBA" id="ARBA00023136"/>
    </source>
</evidence>
<organism evidence="8 9">
    <name type="scientific">Helicobacter valdiviensis</name>
    <dbReference type="NCBI Taxonomy" id="1458358"/>
    <lineage>
        <taxon>Bacteria</taxon>
        <taxon>Pseudomonadati</taxon>
        <taxon>Campylobacterota</taxon>
        <taxon>Epsilonproteobacteria</taxon>
        <taxon>Campylobacterales</taxon>
        <taxon>Helicobacteraceae</taxon>
        <taxon>Helicobacter</taxon>
    </lineage>
</organism>
<dbReference type="InterPro" id="IPR033479">
    <property type="entry name" value="dCache_1"/>
</dbReference>
<evidence type="ECO:0000256" key="4">
    <source>
        <dbReference type="ARBA" id="ARBA00022989"/>
    </source>
</evidence>
<dbReference type="RefSeq" id="WP_181450951.1">
    <property type="nucleotide sequence ID" value="NZ_NBIU01000008.1"/>
</dbReference>
<dbReference type="EMBL" id="NBIU01000008">
    <property type="protein sequence ID" value="PZT48417.1"/>
    <property type="molecule type" value="Genomic_DNA"/>
</dbReference>
<keyword evidence="9" id="KW-1185">Reference proteome</keyword>
<keyword evidence="3 6" id="KW-0812">Transmembrane</keyword>
<dbReference type="SUPFAM" id="SSF103190">
    <property type="entry name" value="Sensory domain-like"/>
    <property type="match status" value="1"/>
</dbReference>
<gene>
    <name evidence="8" type="ORF">B6S12_04285</name>
</gene>
<feature type="domain" description="Cache" evidence="7">
    <location>
        <begin position="58"/>
        <end position="226"/>
    </location>
</feature>
<dbReference type="Proteomes" id="UP000249746">
    <property type="component" value="Unassembled WGS sequence"/>
</dbReference>
<name>A0A2W6MVG6_9HELI</name>
<dbReference type="Gene3D" id="3.30.450.20">
    <property type="entry name" value="PAS domain"/>
    <property type="match status" value="1"/>
</dbReference>
<feature type="non-terminal residue" evidence="8">
    <location>
        <position position="242"/>
    </location>
</feature>
<comment type="caution">
    <text evidence="8">The sequence shown here is derived from an EMBL/GenBank/DDBJ whole genome shotgun (WGS) entry which is preliminary data.</text>
</comment>
<dbReference type="CDD" id="cd12913">
    <property type="entry name" value="PDC1_MCP_like"/>
    <property type="match status" value="1"/>
</dbReference>
<accession>A0A2W6MVG6</accession>
<sequence length="242" mass="26906">MSSIKIKASLIANFIAIVCLLLLGVITFVFVKESLFEASREAETNYVKMAQNAIIDFEKENIASLQKLKEYISQLPYDKINTLEGMQENLGAFLKAYRDSKDYLGVYIAHPSGEIVVNDMEADKAGVNTVVFGAKDDYDARTRDWFIEAKKKEGIYVSDSYIDITSKQPTFTYSSAIYKDGKFVGVLAIDVLVSSLQERFKQTPGRVFAFDANTQVFASNDPTLIGGKEGEINPAIKTVSEL</sequence>
<protein>
    <recommendedName>
        <fullName evidence="7">Cache domain-containing protein</fullName>
    </recommendedName>
</protein>
<dbReference type="InterPro" id="IPR029151">
    <property type="entry name" value="Sensor-like_sf"/>
</dbReference>
<evidence type="ECO:0000259" key="7">
    <source>
        <dbReference type="Pfam" id="PF02743"/>
    </source>
</evidence>
<keyword evidence="5 6" id="KW-0472">Membrane</keyword>
<evidence type="ECO:0000313" key="9">
    <source>
        <dbReference type="Proteomes" id="UP000249746"/>
    </source>
</evidence>
<comment type="subcellular location">
    <subcellularLocation>
        <location evidence="1">Cell membrane</location>
        <topology evidence="1">Multi-pass membrane protein</topology>
    </subcellularLocation>
</comment>
<evidence type="ECO:0000256" key="3">
    <source>
        <dbReference type="ARBA" id="ARBA00022692"/>
    </source>
</evidence>
<dbReference type="Pfam" id="PF02743">
    <property type="entry name" value="dCache_1"/>
    <property type="match status" value="1"/>
</dbReference>